<dbReference type="PANTHER" id="PTHR42829:SF2">
    <property type="entry name" value="NADH-UBIQUINONE OXIDOREDUCTASE CHAIN 5"/>
    <property type="match status" value="1"/>
</dbReference>
<dbReference type="GO" id="GO:0042773">
    <property type="term" value="P:ATP synthesis coupled electron transport"/>
    <property type="evidence" value="ECO:0007669"/>
    <property type="project" value="InterPro"/>
</dbReference>
<feature type="transmembrane region" description="Helical" evidence="6">
    <location>
        <begin position="331"/>
        <end position="353"/>
    </location>
</feature>
<evidence type="ECO:0000313" key="9">
    <source>
        <dbReference type="EMBL" id="PYF75554.1"/>
    </source>
</evidence>
<feature type="transmembrane region" description="Helical" evidence="6">
    <location>
        <begin position="412"/>
        <end position="435"/>
    </location>
</feature>
<feature type="transmembrane region" description="Helical" evidence="6">
    <location>
        <begin position="307"/>
        <end position="325"/>
    </location>
</feature>
<dbReference type="GO" id="GO:0012505">
    <property type="term" value="C:endomembrane system"/>
    <property type="evidence" value="ECO:0007669"/>
    <property type="project" value="UniProtKB-SubCell"/>
</dbReference>
<dbReference type="EMBL" id="QKLU01000002">
    <property type="protein sequence ID" value="PYF75554.1"/>
    <property type="molecule type" value="Genomic_DNA"/>
</dbReference>
<feature type="transmembrane region" description="Helical" evidence="6">
    <location>
        <begin position="374"/>
        <end position="392"/>
    </location>
</feature>
<dbReference type="GO" id="GO:0048038">
    <property type="term" value="F:quinone binding"/>
    <property type="evidence" value="ECO:0007669"/>
    <property type="project" value="UniProtKB-KW"/>
</dbReference>
<feature type="domain" description="NADH:quinone oxidoreductase/Mrp antiporter transmembrane" evidence="7">
    <location>
        <begin position="136"/>
        <end position="423"/>
    </location>
</feature>
<dbReference type="PRINTS" id="PR01434">
    <property type="entry name" value="NADHDHGNASE5"/>
</dbReference>
<dbReference type="InterPro" id="IPR003945">
    <property type="entry name" value="NU5C-like"/>
</dbReference>
<protein>
    <submittedName>
        <fullName evidence="9">NADH dehydrogenase subunit L</fullName>
    </submittedName>
</protein>
<sequence length="630" mass="69051">MIDLVWLVPLIPLLGFIINGLGRNTLSKNLIGFIGSAVIFISFAISVGIFFALGADANKSHEIFLFDWISAGSLHIPLSFLVDPLSSIMLLIITGVGFLIHVYSIGYMHSDEGFGKFFSYLNLFIFFMLLLVLGSNYIVMFIGWEGVGLCSYLLIGFWFTNSSYASAAKKAFVMNRIGDLGFLIAVFLIFTTFGSVEFSKVFPQAAQLMPGHATIILITLCLFIGACGKSAQIPLFTWLPDAMAGPTPVSALIHAATMVTAGIYMIARSSVLFDLAPVIQHLIAIVGLATAVLGALIAITQTDIKKVLAYSTVSQLGYMFLGLGVGAYDGAFFHVITHAFFKALLFLCAGSVIHAMHHEQDMRHMGGLRKKLPITFWTMLIGTIAISGLPPFSGFFSKDEILAHAYESNKIIWAIGVFTAFLTAFYMFRMLYLTFYGKYRGTHHAQEHIHESPASMTIPLIVLAVLSAIGGFIGVPESLGGHHWLSGWLSPVIGHHAEAPDHATEYMLMAISVVGVLISIGFAYVKYNKQNQVPVADEAKRSVLENLSYHKFYIDEIYDAVIRKPLDAFSAFFYKIVDRKIVDGIVNGLGWGTTEASKGLRLLQSGNVGFYIFMMVAGIISLLLYTYLSI</sequence>
<feature type="transmembrane region" description="Helical" evidence="6">
    <location>
        <begin position="120"/>
        <end position="140"/>
    </location>
</feature>
<keyword evidence="10" id="KW-1185">Reference proteome</keyword>
<comment type="subcellular location">
    <subcellularLocation>
        <location evidence="1">Endomembrane system</location>
        <topology evidence="1">Multi-pass membrane protein</topology>
    </subcellularLocation>
    <subcellularLocation>
        <location evidence="5">Membrane</location>
        <topology evidence="5">Multi-pass membrane protein</topology>
    </subcellularLocation>
</comment>
<evidence type="ECO:0000256" key="5">
    <source>
        <dbReference type="RuleBase" id="RU000320"/>
    </source>
</evidence>
<dbReference type="Pfam" id="PF00662">
    <property type="entry name" value="Proton_antipo_N"/>
    <property type="match status" value="1"/>
</dbReference>
<feature type="transmembrane region" description="Helical" evidence="6">
    <location>
        <begin position="208"/>
        <end position="228"/>
    </location>
</feature>
<feature type="transmembrane region" description="Helical" evidence="6">
    <location>
        <begin position="249"/>
        <end position="267"/>
    </location>
</feature>
<feature type="domain" description="NADH-Ubiquinone oxidoreductase (complex I) chain 5 N-terminal" evidence="8">
    <location>
        <begin position="68"/>
        <end position="118"/>
    </location>
</feature>
<feature type="transmembrane region" description="Helical" evidence="6">
    <location>
        <begin position="608"/>
        <end position="628"/>
    </location>
</feature>
<dbReference type="GO" id="GO:0015990">
    <property type="term" value="P:electron transport coupled proton transport"/>
    <property type="evidence" value="ECO:0007669"/>
    <property type="project" value="TreeGrafter"/>
</dbReference>
<dbReference type="GO" id="GO:0016020">
    <property type="term" value="C:membrane"/>
    <property type="evidence" value="ECO:0007669"/>
    <property type="project" value="UniProtKB-SubCell"/>
</dbReference>
<dbReference type="PRINTS" id="PR01435">
    <property type="entry name" value="NPOXDRDTASE5"/>
</dbReference>
<dbReference type="GO" id="GO:0008137">
    <property type="term" value="F:NADH dehydrogenase (ubiquinone) activity"/>
    <property type="evidence" value="ECO:0007669"/>
    <property type="project" value="InterPro"/>
</dbReference>
<name>A0A318UGH5_9SPHI</name>
<dbReference type="Pfam" id="PF00361">
    <property type="entry name" value="Proton_antipo_M"/>
    <property type="match status" value="1"/>
</dbReference>
<reference evidence="9 10" key="1">
    <citation type="submission" date="2018-06" db="EMBL/GenBank/DDBJ databases">
        <title>Genomic Encyclopedia of Archaeal and Bacterial Type Strains, Phase II (KMG-II): from individual species to whole genera.</title>
        <authorList>
            <person name="Goeker M."/>
        </authorList>
    </citation>
    <scope>NUCLEOTIDE SEQUENCE [LARGE SCALE GENOMIC DNA]</scope>
    <source>
        <strain evidence="9 10">DSM 27372</strain>
    </source>
</reference>
<feature type="transmembrane region" description="Helical" evidence="6">
    <location>
        <begin position="30"/>
        <end position="53"/>
    </location>
</feature>
<evidence type="ECO:0000259" key="7">
    <source>
        <dbReference type="Pfam" id="PF00361"/>
    </source>
</evidence>
<comment type="caution">
    <text evidence="9">The sequence shown here is derived from an EMBL/GenBank/DDBJ whole genome shotgun (WGS) entry which is preliminary data.</text>
</comment>
<evidence type="ECO:0000256" key="3">
    <source>
        <dbReference type="ARBA" id="ARBA00022989"/>
    </source>
</evidence>
<dbReference type="AlphaFoldDB" id="A0A318UGH5"/>
<dbReference type="RefSeq" id="WP_110827821.1">
    <property type="nucleotide sequence ID" value="NZ_QKLU01000002.1"/>
</dbReference>
<organism evidence="9 10">
    <name type="scientific">Pedobacter nutrimenti</name>
    <dbReference type="NCBI Taxonomy" id="1241337"/>
    <lineage>
        <taxon>Bacteria</taxon>
        <taxon>Pseudomonadati</taxon>
        <taxon>Bacteroidota</taxon>
        <taxon>Sphingobacteriia</taxon>
        <taxon>Sphingobacteriales</taxon>
        <taxon>Sphingobacteriaceae</taxon>
        <taxon>Pedobacter</taxon>
    </lineage>
</organism>
<feature type="transmembrane region" description="Helical" evidence="6">
    <location>
        <begin position="506"/>
        <end position="525"/>
    </location>
</feature>
<dbReference type="Gene3D" id="1.20.5.2700">
    <property type="match status" value="1"/>
</dbReference>
<evidence type="ECO:0000259" key="8">
    <source>
        <dbReference type="Pfam" id="PF00662"/>
    </source>
</evidence>
<feature type="transmembrane region" description="Helical" evidence="6">
    <location>
        <begin position="456"/>
        <end position="475"/>
    </location>
</feature>
<evidence type="ECO:0000256" key="2">
    <source>
        <dbReference type="ARBA" id="ARBA00022692"/>
    </source>
</evidence>
<feature type="transmembrane region" description="Helical" evidence="6">
    <location>
        <begin position="177"/>
        <end position="196"/>
    </location>
</feature>
<keyword evidence="4 6" id="KW-0472">Membrane</keyword>
<dbReference type="NCBIfam" id="NF005141">
    <property type="entry name" value="PRK06590.1"/>
    <property type="match status" value="1"/>
</dbReference>
<evidence type="ECO:0000256" key="4">
    <source>
        <dbReference type="ARBA" id="ARBA00023136"/>
    </source>
</evidence>
<accession>A0A318UGH5</accession>
<dbReference type="InterPro" id="IPR001516">
    <property type="entry name" value="Proton_antipo_N"/>
</dbReference>
<evidence type="ECO:0000313" key="10">
    <source>
        <dbReference type="Proteomes" id="UP000248198"/>
    </source>
</evidence>
<dbReference type="InterPro" id="IPR018393">
    <property type="entry name" value="NADHpl_OxRdtase_5_subgr"/>
</dbReference>
<gene>
    <name evidence="9" type="ORF">B0O44_102103</name>
</gene>
<dbReference type="OrthoDB" id="9807568at2"/>
<dbReference type="PANTHER" id="PTHR42829">
    <property type="entry name" value="NADH-UBIQUINONE OXIDOREDUCTASE CHAIN 5"/>
    <property type="match status" value="1"/>
</dbReference>
<evidence type="ECO:0000256" key="6">
    <source>
        <dbReference type="SAM" id="Phobius"/>
    </source>
</evidence>
<dbReference type="Proteomes" id="UP000248198">
    <property type="component" value="Unassembled WGS sequence"/>
</dbReference>
<dbReference type="InterPro" id="IPR001750">
    <property type="entry name" value="ND/Mrp_TM"/>
</dbReference>
<keyword evidence="2 5" id="KW-0812">Transmembrane</keyword>
<proteinExistence type="predicted"/>
<keyword evidence="3 6" id="KW-1133">Transmembrane helix</keyword>
<feature type="transmembrane region" description="Helical" evidence="6">
    <location>
        <begin position="88"/>
        <end position="108"/>
    </location>
</feature>
<evidence type="ECO:0000256" key="1">
    <source>
        <dbReference type="ARBA" id="ARBA00004127"/>
    </source>
</evidence>
<dbReference type="NCBIfam" id="TIGR01974">
    <property type="entry name" value="NDH_I_L"/>
    <property type="match status" value="1"/>
</dbReference>
<feature type="transmembrane region" description="Helical" evidence="6">
    <location>
        <begin position="146"/>
        <end position="165"/>
    </location>
</feature>
<feature type="transmembrane region" description="Helical" evidence="6">
    <location>
        <begin position="279"/>
        <end position="300"/>
    </location>
</feature>
<dbReference type="GO" id="GO:0003954">
    <property type="term" value="F:NADH dehydrogenase activity"/>
    <property type="evidence" value="ECO:0007669"/>
    <property type="project" value="TreeGrafter"/>
</dbReference>